<evidence type="ECO:0000313" key="2">
    <source>
        <dbReference type="Proteomes" id="UP001234989"/>
    </source>
</evidence>
<organism evidence="1 2">
    <name type="scientific">Solanum verrucosum</name>
    <dbReference type="NCBI Taxonomy" id="315347"/>
    <lineage>
        <taxon>Eukaryota</taxon>
        <taxon>Viridiplantae</taxon>
        <taxon>Streptophyta</taxon>
        <taxon>Embryophyta</taxon>
        <taxon>Tracheophyta</taxon>
        <taxon>Spermatophyta</taxon>
        <taxon>Magnoliopsida</taxon>
        <taxon>eudicotyledons</taxon>
        <taxon>Gunneridae</taxon>
        <taxon>Pentapetalae</taxon>
        <taxon>asterids</taxon>
        <taxon>lamiids</taxon>
        <taxon>Solanales</taxon>
        <taxon>Solanaceae</taxon>
        <taxon>Solanoideae</taxon>
        <taxon>Solaneae</taxon>
        <taxon>Solanum</taxon>
    </lineage>
</organism>
<keyword evidence="2" id="KW-1185">Reference proteome</keyword>
<dbReference type="EMBL" id="CP133623">
    <property type="protein sequence ID" value="WMV59087.1"/>
    <property type="molecule type" value="Genomic_DNA"/>
</dbReference>
<accession>A0AAF0ZZY8</accession>
<feature type="non-terminal residue" evidence="1">
    <location>
        <position position="1"/>
    </location>
</feature>
<dbReference type="AlphaFoldDB" id="A0AAF0ZZY8"/>
<sequence length="134" mass="15627">GTDNIEGWLYRAERYFAFLGFAEEYWLPFPFFYFDVFRSHLYVFNSAYEIQSWKEDHVFDKLPEKYHTVDAWDLTNGASSNFDDRNASVHEEQQSALVVDKVSDTSICGNDNLPLEVTIQVLDESSHNIKLGEK</sequence>
<proteinExistence type="predicted"/>
<dbReference type="Proteomes" id="UP001234989">
    <property type="component" value="Chromosome 12"/>
</dbReference>
<gene>
    <name evidence="1" type="ORF">MTR67_052472</name>
</gene>
<evidence type="ECO:0000313" key="1">
    <source>
        <dbReference type="EMBL" id="WMV59087.1"/>
    </source>
</evidence>
<protein>
    <submittedName>
        <fullName evidence="1">Uncharacterized protein</fullName>
    </submittedName>
</protein>
<name>A0AAF0ZZY8_SOLVR</name>
<reference evidence="1" key="1">
    <citation type="submission" date="2023-08" db="EMBL/GenBank/DDBJ databases">
        <title>A de novo genome assembly of Solanum verrucosum Schlechtendal, a Mexican diploid species geographically isolated from the other diploid A-genome species in potato relatives.</title>
        <authorList>
            <person name="Hosaka K."/>
        </authorList>
    </citation>
    <scope>NUCLEOTIDE SEQUENCE</scope>
    <source>
        <tissue evidence="1">Young leaves</tissue>
    </source>
</reference>